<dbReference type="InterPro" id="IPR020830">
    <property type="entry name" value="GlycerAld_3-P_DH_AS"/>
</dbReference>
<dbReference type="Gene3D" id="3.40.50.720">
    <property type="entry name" value="NAD(P)-binding Rossmann-like Domain"/>
    <property type="match status" value="1"/>
</dbReference>
<dbReference type="Gene3D" id="3.30.360.10">
    <property type="entry name" value="Dihydrodipicolinate Reductase, domain 2"/>
    <property type="match status" value="1"/>
</dbReference>
<keyword evidence="3 8" id="KW-0560">Oxidoreductase</keyword>
<feature type="binding site" evidence="5">
    <location>
        <position position="122"/>
    </location>
    <ligand>
        <name>NAD(+)</name>
        <dbReference type="ChEBI" id="CHEBI:57540"/>
    </ligand>
</feature>
<dbReference type="FunFam" id="3.30.360.10:FF:000002">
    <property type="entry name" value="Glyceraldehyde-3-phosphate dehydrogenase"/>
    <property type="match status" value="1"/>
</dbReference>
<evidence type="ECO:0000313" key="10">
    <source>
        <dbReference type="EMBL" id="SCA56788.1"/>
    </source>
</evidence>
<dbReference type="SUPFAM" id="SSF55347">
    <property type="entry name" value="Glyceraldehyde-3-phosphate dehydrogenase-like, C-terminal domain"/>
    <property type="match status" value="1"/>
</dbReference>
<dbReference type="InterPro" id="IPR036291">
    <property type="entry name" value="NAD(P)-bd_dom_sf"/>
</dbReference>
<dbReference type="GO" id="GO:0050661">
    <property type="term" value="F:NADP binding"/>
    <property type="evidence" value="ECO:0007669"/>
    <property type="project" value="InterPro"/>
</dbReference>
<dbReference type="NCBIfam" id="TIGR01534">
    <property type="entry name" value="GAPDH-I"/>
    <property type="match status" value="1"/>
</dbReference>
<protein>
    <recommendedName>
        <fullName evidence="8">Glyceraldehyde-3-phosphate dehydrogenase</fullName>
        <ecNumber evidence="8">1.2.1.-</ecNumber>
    </recommendedName>
</protein>
<feature type="binding site" evidence="5">
    <location>
        <position position="316"/>
    </location>
    <ligand>
        <name>NAD(+)</name>
        <dbReference type="ChEBI" id="CHEBI:57540"/>
    </ligand>
</feature>
<dbReference type="InterPro" id="IPR020831">
    <property type="entry name" value="GlycerAld/Erythrose_P_DH"/>
</dbReference>
<dbReference type="Pfam" id="PF00044">
    <property type="entry name" value="Gp_dh_N"/>
    <property type="match status" value="1"/>
</dbReference>
<dbReference type="SUPFAM" id="SSF51735">
    <property type="entry name" value="NAD(P)-binding Rossmann-fold domains"/>
    <property type="match status" value="1"/>
</dbReference>
<dbReference type="PANTHER" id="PTHR43148">
    <property type="entry name" value="GLYCERALDEHYDE-3-PHOSPHATE DEHYDROGENASE 2"/>
    <property type="match status" value="1"/>
</dbReference>
<dbReference type="FunFam" id="3.40.50.720:FF:000001">
    <property type="entry name" value="Glyceraldehyde-3-phosphate dehydrogenase"/>
    <property type="match status" value="1"/>
</dbReference>
<dbReference type="PROSITE" id="PS00071">
    <property type="entry name" value="GAPDH"/>
    <property type="match status" value="1"/>
</dbReference>
<evidence type="ECO:0000256" key="2">
    <source>
        <dbReference type="ARBA" id="ARBA00011881"/>
    </source>
</evidence>
<dbReference type="AlphaFoldDB" id="A0A1C3RHN3"/>
<evidence type="ECO:0000256" key="4">
    <source>
        <dbReference type="PIRSR" id="PIRSR000149-1"/>
    </source>
</evidence>
<keyword evidence="11" id="KW-1185">Reference proteome</keyword>
<evidence type="ECO:0000256" key="5">
    <source>
        <dbReference type="PIRSR" id="PIRSR000149-3"/>
    </source>
</evidence>
<comment type="subunit">
    <text evidence="2">Homotetramer.</text>
</comment>
<evidence type="ECO:0000313" key="11">
    <source>
        <dbReference type="Proteomes" id="UP000231658"/>
    </source>
</evidence>
<evidence type="ECO:0000256" key="3">
    <source>
        <dbReference type="ARBA" id="ARBA00023002"/>
    </source>
</evidence>
<dbReference type="EMBL" id="FLYE01000023">
    <property type="protein sequence ID" value="SCA56788.1"/>
    <property type="molecule type" value="Genomic_DNA"/>
</dbReference>
<dbReference type="PRINTS" id="PR00078">
    <property type="entry name" value="G3PDHDRGNASE"/>
</dbReference>
<feature type="domain" description="Glyceraldehyde 3-phosphate dehydrogenase NAD(P) binding" evidence="9">
    <location>
        <begin position="3"/>
        <end position="153"/>
    </location>
</feature>
<proteinExistence type="inferred from homology"/>
<dbReference type="CDD" id="cd05214">
    <property type="entry name" value="GAPDH_I_N"/>
    <property type="match status" value="1"/>
</dbReference>
<dbReference type="InterPro" id="IPR006424">
    <property type="entry name" value="Glyceraldehyde-3-P_DH_1"/>
</dbReference>
<dbReference type="Proteomes" id="UP000231658">
    <property type="component" value="Unassembled WGS sequence"/>
</dbReference>
<dbReference type="CDD" id="cd18126">
    <property type="entry name" value="GAPDH_I_C"/>
    <property type="match status" value="1"/>
</dbReference>
<accession>A0A1C3RHN3</accession>
<organism evidence="10 11">
    <name type="scientific">Candidatus Terasakiella magnetica</name>
    <dbReference type="NCBI Taxonomy" id="1867952"/>
    <lineage>
        <taxon>Bacteria</taxon>
        <taxon>Pseudomonadati</taxon>
        <taxon>Pseudomonadota</taxon>
        <taxon>Alphaproteobacteria</taxon>
        <taxon>Rhodospirillales</taxon>
        <taxon>Terasakiellaceae</taxon>
        <taxon>Terasakiella</taxon>
    </lineage>
</organism>
<sequence>MALRIAINGFGRIGRLCLRSLIESGRDDIELIAINDLGPVDTNAHLLKYDSVHGVLQADVSATDNTITVNGKSITCTAERNPKDLPWGELNIDIVYECTGLFKEKSQAQGHLDAGAKKVLISAPGKNADLSVVYGINHDQLTNEHKIVSNASCTTNCLAPVADVLHKLVGIEKGYMTTVHAYTGDQHTVDKLHKDLHRARAANMSMIPTTSGATKALGLVLPELSGKIDGCAIRVPTPNVSLIDLTFDAGRATSVEEINSAIVEAANGRLKGVLGANELPLVSIDFNHNPNSSSFDLTQTSVIGGTFVRVLAWYDNEWGFANRMLDTSIAMANTGL</sequence>
<feature type="binding site" evidence="5">
    <location>
        <begin position="12"/>
        <end position="13"/>
    </location>
    <ligand>
        <name>NAD(+)</name>
        <dbReference type="ChEBI" id="CHEBI:57540"/>
    </ligand>
</feature>
<feature type="active site" description="Nucleophile" evidence="4">
    <location>
        <position position="153"/>
    </location>
</feature>
<feature type="binding site" evidence="5">
    <location>
        <position position="80"/>
    </location>
    <ligand>
        <name>NAD(+)</name>
        <dbReference type="ChEBI" id="CHEBI:57540"/>
    </ligand>
</feature>
<reference evidence="10 11" key="1">
    <citation type="submission" date="2016-07" db="EMBL/GenBank/DDBJ databases">
        <authorList>
            <person name="Lefevre C.T."/>
        </authorList>
    </citation>
    <scope>NUCLEOTIDE SEQUENCE [LARGE SCALE GENOMIC DNA]</scope>
    <source>
        <strain evidence="10">PR1</strain>
    </source>
</reference>
<evidence type="ECO:0000256" key="7">
    <source>
        <dbReference type="RuleBase" id="RU000397"/>
    </source>
</evidence>
<dbReference type="PIRSF" id="PIRSF000149">
    <property type="entry name" value="GAP_DH"/>
    <property type="match status" value="1"/>
</dbReference>
<keyword evidence="5" id="KW-0520">NAD</keyword>
<dbReference type="GO" id="GO:0051287">
    <property type="term" value="F:NAD binding"/>
    <property type="evidence" value="ECO:0007669"/>
    <property type="project" value="InterPro"/>
</dbReference>
<dbReference type="OrthoDB" id="9803304at2"/>
<dbReference type="EC" id="1.2.1.-" evidence="8"/>
<dbReference type="GO" id="GO:0016620">
    <property type="term" value="F:oxidoreductase activity, acting on the aldehyde or oxo group of donors, NAD or NADP as acceptor"/>
    <property type="evidence" value="ECO:0007669"/>
    <property type="project" value="InterPro"/>
</dbReference>
<dbReference type="Pfam" id="PF02800">
    <property type="entry name" value="Gp_dh_C"/>
    <property type="match status" value="1"/>
</dbReference>
<dbReference type="RefSeq" id="WP_069188855.1">
    <property type="nucleotide sequence ID" value="NZ_FLYE01000023.1"/>
</dbReference>
<keyword evidence="5" id="KW-0547">Nucleotide-binding</keyword>
<gene>
    <name evidence="10" type="primary">gap</name>
    <name evidence="10" type="ORF">MTBPR1_30158</name>
</gene>
<evidence type="ECO:0000256" key="8">
    <source>
        <dbReference type="RuleBase" id="RU361160"/>
    </source>
</evidence>
<evidence type="ECO:0000259" key="9">
    <source>
        <dbReference type="SMART" id="SM00846"/>
    </source>
</evidence>
<name>A0A1C3RHN3_9PROT</name>
<dbReference type="InterPro" id="IPR020828">
    <property type="entry name" value="GlycerAld_3-P_DH_NAD(P)-bd"/>
</dbReference>
<dbReference type="InterPro" id="IPR020829">
    <property type="entry name" value="GlycerAld_3-P_DH_cat"/>
</dbReference>
<evidence type="ECO:0000256" key="1">
    <source>
        <dbReference type="ARBA" id="ARBA00007406"/>
    </source>
</evidence>
<feature type="site" description="Activates thiol group during catalysis" evidence="6">
    <location>
        <position position="180"/>
    </location>
</feature>
<comment type="similarity">
    <text evidence="1 7">Belongs to the glyceraldehyde-3-phosphate dehydrogenase family.</text>
</comment>
<feature type="binding site" evidence="5">
    <location>
        <position position="36"/>
    </location>
    <ligand>
        <name>NAD(+)</name>
        <dbReference type="ChEBI" id="CHEBI:57540"/>
    </ligand>
</feature>
<evidence type="ECO:0000256" key="6">
    <source>
        <dbReference type="PIRSR" id="PIRSR000149-4"/>
    </source>
</evidence>
<dbReference type="SMART" id="SM00846">
    <property type="entry name" value="Gp_dh_N"/>
    <property type="match status" value="1"/>
</dbReference>
<dbReference type="STRING" id="1867952.MTBPR1_30158"/>
<dbReference type="GO" id="GO:0006006">
    <property type="term" value="P:glucose metabolic process"/>
    <property type="evidence" value="ECO:0007669"/>
    <property type="project" value="InterPro"/>
</dbReference>